<evidence type="ECO:0000313" key="1">
    <source>
        <dbReference type="EMBL" id="PZG55691.1"/>
    </source>
</evidence>
<dbReference type="Gene3D" id="3.90.25.10">
    <property type="entry name" value="UDP-galactose 4-epimerase, domain 1"/>
    <property type="match status" value="1"/>
</dbReference>
<protein>
    <submittedName>
        <fullName evidence="1">Uncharacterized protein</fullName>
    </submittedName>
</protein>
<dbReference type="AlphaFoldDB" id="A0A2W2H4Z3"/>
<keyword evidence="2" id="KW-1185">Reference proteome</keyword>
<accession>A0A2W2H4Z3</accession>
<dbReference type="InterPro" id="IPR051604">
    <property type="entry name" value="Ergot_Alk_Oxidoreductase"/>
</dbReference>
<proteinExistence type="predicted"/>
<organism evidence="1 2">
    <name type="scientific">Spongiactinospora gelatinilytica</name>
    <dbReference type="NCBI Taxonomy" id="2666298"/>
    <lineage>
        <taxon>Bacteria</taxon>
        <taxon>Bacillati</taxon>
        <taxon>Actinomycetota</taxon>
        <taxon>Actinomycetes</taxon>
        <taxon>Streptosporangiales</taxon>
        <taxon>Streptosporangiaceae</taxon>
        <taxon>Spongiactinospora</taxon>
    </lineage>
</organism>
<dbReference type="PANTHER" id="PTHR43162">
    <property type="match status" value="1"/>
</dbReference>
<dbReference type="Proteomes" id="UP000248544">
    <property type="component" value="Unassembled WGS sequence"/>
</dbReference>
<dbReference type="EMBL" id="POUA01000012">
    <property type="protein sequence ID" value="PZG55691.1"/>
    <property type="molecule type" value="Genomic_DNA"/>
</dbReference>
<dbReference type="PANTHER" id="PTHR43162:SF1">
    <property type="entry name" value="PRESTALK A DIFFERENTIATION PROTEIN A"/>
    <property type="match status" value="1"/>
</dbReference>
<comment type="caution">
    <text evidence="1">The sequence shown here is derived from an EMBL/GenBank/DDBJ whole genome shotgun (WGS) entry which is preliminary data.</text>
</comment>
<reference evidence="1 2" key="1">
    <citation type="submission" date="2018-01" db="EMBL/GenBank/DDBJ databases">
        <title>Draft genome sequence of Sphaerisporangium sp. 7K107.</title>
        <authorList>
            <person name="Sahin N."/>
            <person name="Saygin H."/>
            <person name="Ay H."/>
        </authorList>
    </citation>
    <scope>NUCLEOTIDE SEQUENCE [LARGE SCALE GENOMIC DNA]</scope>
    <source>
        <strain evidence="1 2">7K107</strain>
    </source>
</reference>
<gene>
    <name evidence="1" type="ORF">C1I98_03025</name>
</gene>
<sequence length="136" mass="14211">MGGGPLVELLRGNGVPVRVAARTPPVGDPGAVRFDWHDTATHQAALRGMDRVYLVRTGRPIRVVDVDAEAVAGDYRAAGVPAGFAAALAAVDADLRSGREDMVSTAVLDLTGRPPRPFAEFADDHAGEWAAGVRDA</sequence>
<name>A0A2W2H4Z3_9ACTN</name>
<evidence type="ECO:0000313" key="2">
    <source>
        <dbReference type="Proteomes" id="UP000248544"/>
    </source>
</evidence>